<keyword evidence="5 6" id="KW-0472">Membrane</keyword>
<feature type="transmembrane region" description="Helical" evidence="6">
    <location>
        <begin position="243"/>
        <end position="263"/>
    </location>
</feature>
<dbReference type="InterPro" id="IPR030184">
    <property type="entry name" value="WAT1-related"/>
</dbReference>
<evidence type="ECO:0000256" key="4">
    <source>
        <dbReference type="ARBA" id="ARBA00022989"/>
    </source>
</evidence>
<evidence type="ECO:0000256" key="5">
    <source>
        <dbReference type="ARBA" id="ARBA00023136"/>
    </source>
</evidence>
<reference evidence="9" key="1">
    <citation type="journal article" date="2019" name="Nat. Commun.">
        <title>The genome of broomcorn millet.</title>
        <authorList>
            <person name="Zou C."/>
            <person name="Miki D."/>
            <person name="Li D."/>
            <person name="Tang Q."/>
            <person name="Xiao L."/>
            <person name="Rajput S."/>
            <person name="Deng P."/>
            <person name="Jia W."/>
            <person name="Huang R."/>
            <person name="Zhang M."/>
            <person name="Sun Y."/>
            <person name="Hu J."/>
            <person name="Fu X."/>
            <person name="Schnable P.S."/>
            <person name="Li F."/>
            <person name="Zhang H."/>
            <person name="Feng B."/>
            <person name="Zhu X."/>
            <person name="Liu R."/>
            <person name="Schnable J.C."/>
            <person name="Zhu J.-K."/>
            <person name="Zhang H."/>
        </authorList>
    </citation>
    <scope>NUCLEOTIDE SEQUENCE [LARGE SCALE GENOMIC DNA]</scope>
</reference>
<organism evidence="8 9">
    <name type="scientific">Panicum miliaceum</name>
    <name type="common">Proso millet</name>
    <name type="synonym">Broomcorn millet</name>
    <dbReference type="NCBI Taxonomy" id="4540"/>
    <lineage>
        <taxon>Eukaryota</taxon>
        <taxon>Viridiplantae</taxon>
        <taxon>Streptophyta</taxon>
        <taxon>Embryophyta</taxon>
        <taxon>Tracheophyta</taxon>
        <taxon>Spermatophyta</taxon>
        <taxon>Magnoliopsida</taxon>
        <taxon>Liliopsida</taxon>
        <taxon>Poales</taxon>
        <taxon>Poaceae</taxon>
        <taxon>PACMAD clade</taxon>
        <taxon>Panicoideae</taxon>
        <taxon>Panicodae</taxon>
        <taxon>Paniceae</taxon>
        <taxon>Panicinae</taxon>
        <taxon>Panicum</taxon>
        <taxon>Panicum sect. Panicum</taxon>
    </lineage>
</organism>
<accession>A0A3L6Q1F7</accession>
<evidence type="ECO:0000313" key="8">
    <source>
        <dbReference type="EMBL" id="RLM66190.1"/>
    </source>
</evidence>
<dbReference type="InterPro" id="IPR000620">
    <property type="entry name" value="EamA_dom"/>
</dbReference>
<sequence>MDEKKPYIIAIIIQVIYTGNVIISKAALDHGLNSFVFLFYRQAAASLFLLPIAVLVDRRNARSMSLVLLLKLFVCALVGITMNLNLYNVSLKLTSATVASACTNSLPVLTFCLALLSRMEEVKLRSRSGIAKLAGVALCCAGVLVIAFYTGPLLSPVNHHRAFSAATNASAAANTARNPAWIEGTFMAVLAWSLWIVLQAGVLKEFPNKMLVTVTQCVFSVVQSFVVAVVAERDFSKWKLRPDIGLLAVAYSALVVFGVSYYLQAWCTEMKGPVFLAAWAPLGFILTMFCSSFFPGEMVYLGSIIGGILLYNVLWGKSKEIISIAPRNIEVIATSSGVSQDELVRRGIEEKHYEEKGDATASASAGQV</sequence>
<comment type="similarity">
    <text evidence="2 6">Belongs to the drug/metabolite transporter (DMT) superfamily. Plant drug/metabolite exporter (P-DME) (TC 2.A.7.4) family.</text>
</comment>
<feature type="transmembrane region" description="Helical" evidence="6">
    <location>
        <begin position="129"/>
        <end position="149"/>
    </location>
</feature>
<feature type="transmembrane region" description="Helical" evidence="6">
    <location>
        <begin position="34"/>
        <end position="56"/>
    </location>
</feature>
<evidence type="ECO:0000313" key="9">
    <source>
        <dbReference type="Proteomes" id="UP000275267"/>
    </source>
</evidence>
<keyword evidence="9" id="KW-1185">Reference proteome</keyword>
<feature type="transmembrane region" description="Helical" evidence="6">
    <location>
        <begin position="275"/>
        <end position="294"/>
    </location>
</feature>
<evidence type="ECO:0000256" key="2">
    <source>
        <dbReference type="ARBA" id="ARBA00007635"/>
    </source>
</evidence>
<dbReference type="PANTHER" id="PTHR31218">
    <property type="entry name" value="WAT1-RELATED PROTEIN"/>
    <property type="match status" value="1"/>
</dbReference>
<comment type="subcellular location">
    <subcellularLocation>
        <location evidence="1 6">Membrane</location>
        <topology evidence="1 6">Multi-pass membrane protein</topology>
    </subcellularLocation>
</comment>
<keyword evidence="3 6" id="KW-0812">Transmembrane</keyword>
<dbReference type="SUPFAM" id="SSF103481">
    <property type="entry name" value="Multidrug resistance efflux transporter EmrE"/>
    <property type="match status" value="1"/>
</dbReference>
<dbReference type="GO" id="GO:0022857">
    <property type="term" value="F:transmembrane transporter activity"/>
    <property type="evidence" value="ECO:0007669"/>
    <property type="project" value="InterPro"/>
</dbReference>
<feature type="transmembrane region" description="Helical" evidence="6">
    <location>
        <begin position="68"/>
        <end position="87"/>
    </location>
</feature>
<feature type="domain" description="EamA" evidence="7">
    <location>
        <begin position="7"/>
        <end position="147"/>
    </location>
</feature>
<gene>
    <name evidence="8" type="ORF">C2845_PM16G05010</name>
</gene>
<evidence type="ECO:0000256" key="1">
    <source>
        <dbReference type="ARBA" id="ARBA00004141"/>
    </source>
</evidence>
<evidence type="ECO:0000256" key="6">
    <source>
        <dbReference type="RuleBase" id="RU363077"/>
    </source>
</evidence>
<feature type="transmembrane region" description="Helical" evidence="6">
    <location>
        <begin position="210"/>
        <end position="231"/>
    </location>
</feature>
<proteinExistence type="inferred from homology"/>
<keyword evidence="4 6" id="KW-1133">Transmembrane helix</keyword>
<evidence type="ECO:0000256" key="3">
    <source>
        <dbReference type="ARBA" id="ARBA00022692"/>
    </source>
</evidence>
<dbReference type="Pfam" id="PF00892">
    <property type="entry name" value="EamA"/>
    <property type="match status" value="1"/>
</dbReference>
<evidence type="ECO:0000259" key="7">
    <source>
        <dbReference type="Pfam" id="PF00892"/>
    </source>
</evidence>
<feature type="transmembrane region" description="Helical" evidence="6">
    <location>
        <begin position="300"/>
        <end position="317"/>
    </location>
</feature>
<feature type="transmembrane region" description="Helical" evidence="6">
    <location>
        <begin position="93"/>
        <end position="117"/>
    </location>
</feature>
<dbReference type="InterPro" id="IPR037185">
    <property type="entry name" value="EmrE-like"/>
</dbReference>
<dbReference type="OrthoDB" id="689368at2759"/>
<dbReference type="Proteomes" id="UP000275267">
    <property type="component" value="Unassembled WGS sequence"/>
</dbReference>
<feature type="transmembrane region" description="Helical" evidence="6">
    <location>
        <begin position="180"/>
        <end position="198"/>
    </location>
</feature>
<protein>
    <recommendedName>
        <fullName evidence="6">WAT1-related protein</fullName>
    </recommendedName>
</protein>
<feature type="transmembrane region" description="Helical" evidence="6">
    <location>
        <begin position="7"/>
        <end position="28"/>
    </location>
</feature>
<dbReference type="GO" id="GO:0016020">
    <property type="term" value="C:membrane"/>
    <property type="evidence" value="ECO:0007669"/>
    <property type="project" value="UniProtKB-SubCell"/>
</dbReference>
<dbReference type="EMBL" id="PQIB02000015">
    <property type="protein sequence ID" value="RLM66190.1"/>
    <property type="molecule type" value="Genomic_DNA"/>
</dbReference>
<dbReference type="AlphaFoldDB" id="A0A3L6Q1F7"/>
<name>A0A3L6Q1F7_PANMI</name>
<comment type="caution">
    <text evidence="8">The sequence shown here is derived from an EMBL/GenBank/DDBJ whole genome shotgun (WGS) entry which is preliminary data.</text>
</comment>